<proteinExistence type="predicted"/>
<evidence type="ECO:0000313" key="2">
    <source>
        <dbReference type="Proteomes" id="UP000036938"/>
    </source>
</evidence>
<keyword evidence="2" id="KW-1185">Reference proteome</keyword>
<sequence length="102" mass="11043">MVLILAVGMAGVGSVPQVAEAGLISRACLKADRKAASRSLCGCIQSVANKTLTRSDQKMAASFFKDPHKAQVIRQSDRVNHEKFWQKYKAFGKTAEAMCRGA</sequence>
<evidence type="ECO:0008006" key="3">
    <source>
        <dbReference type="Google" id="ProtNLM"/>
    </source>
</evidence>
<dbReference type="STRING" id="1317121.ATO11_00650"/>
<gene>
    <name evidence="1" type="ORF">ATO11_00650</name>
</gene>
<name>A0A0L1JV47_9RHOB</name>
<reference evidence="1 2" key="1">
    <citation type="journal article" date="2015" name="Int. J. Syst. Evol. Microbiol.">
        <title>Aestuariivita atlantica sp. nov., isolated from deep sea sediment of the Atlantic Ocean.</title>
        <authorList>
            <person name="Li G."/>
            <person name="Lai Q."/>
            <person name="Du Y."/>
            <person name="Liu X."/>
            <person name="Sun F."/>
            <person name="Shao Z."/>
        </authorList>
    </citation>
    <scope>NUCLEOTIDE SEQUENCE [LARGE SCALE GENOMIC DNA]</scope>
    <source>
        <strain evidence="1 2">22II-S11-z3</strain>
    </source>
</reference>
<organism evidence="1 2">
    <name type="scientific">Pseudaestuariivita atlantica</name>
    <dbReference type="NCBI Taxonomy" id="1317121"/>
    <lineage>
        <taxon>Bacteria</taxon>
        <taxon>Pseudomonadati</taxon>
        <taxon>Pseudomonadota</taxon>
        <taxon>Alphaproteobacteria</taxon>
        <taxon>Rhodobacterales</taxon>
        <taxon>Paracoccaceae</taxon>
        <taxon>Pseudaestuariivita</taxon>
    </lineage>
</organism>
<dbReference type="Proteomes" id="UP000036938">
    <property type="component" value="Unassembled WGS sequence"/>
</dbReference>
<comment type="caution">
    <text evidence="1">The sequence shown here is derived from an EMBL/GenBank/DDBJ whole genome shotgun (WGS) entry which is preliminary data.</text>
</comment>
<dbReference type="EMBL" id="AQQZ01000001">
    <property type="protein sequence ID" value="KNG95649.1"/>
    <property type="molecule type" value="Genomic_DNA"/>
</dbReference>
<dbReference type="AlphaFoldDB" id="A0A0L1JV47"/>
<accession>A0A0L1JV47</accession>
<protein>
    <recommendedName>
        <fullName evidence="3">Arginine transporter</fullName>
    </recommendedName>
</protein>
<evidence type="ECO:0000313" key="1">
    <source>
        <dbReference type="EMBL" id="KNG95649.1"/>
    </source>
</evidence>